<evidence type="ECO:0000256" key="3">
    <source>
        <dbReference type="ARBA" id="ARBA00022771"/>
    </source>
</evidence>
<dbReference type="InterPro" id="IPR036236">
    <property type="entry name" value="Znf_C2H2_sf"/>
</dbReference>
<dbReference type="InterPro" id="IPR022755">
    <property type="entry name" value="Znf_C2H2_jaz"/>
</dbReference>
<dbReference type="InterPro" id="IPR013087">
    <property type="entry name" value="Znf_C2H2_type"/>
</dbReference>
<keyword evidence="2" id="KW-0677">Repeat</keyword>
<reference evidence="7 8" key="1">
    <citation type="journal article" date="2015" name="Fungal Genet. Biol.">
        <title>Evolution of novel wood decay mechanisms in Agaricales revealed by the genome sequences of Fistulina hepatica and Cylindrobasidium torrendii.</title>
        <authorList>
            <person name="Floudas D."/>
            <person name="Held B.W."/>
            <person name="Riley R."/>
            <person name="Nagy L.G."/>
            <person name="Koehler G."/>
            <person name="Ransdell A.S."/>
            <person name="Younus H."/>
            <person name="Chow J."/>
            <person name="Chiniquy J."/>
            <person name="Lipzen A."/>
            <person name="Tritt A."/>
            <person name="Sun H."/>
            <person name="Haridas S."/>
            <person name="LaButti K."/>
            <person name="Ohm R.A."/>
            <person name="Kues U."/>
            <person name="Blanchette R.A."/>
            <person name="Grigoriev I.V."/>
            <person name="Minto R.E."/>
            <person name="Hibbett D.S."/>
        </authorList>
    </citation>
    <scope>NUCLEOTIDE SEQUENCE [LARGE SCALE GENOMIC DNA]</scope>
    <source>
        <strain evidence="7 8">ATCC 64428</strain>
    </source>
</reference>
<protein>
    <recommendedName>
        <fullName evidence="6">C2H2-type domain-containing protein</fullName>
    </recommendedName>
</protein>
<dbReference type="PROSITE" id="PS50157">
    <property type="entry name" value="ZINC_FINGER_C2H2_2"/>
    <property type="match status" value="2"/>
</dbReference>
<accession>A0A0D7AJ24</accession>
<dbReference type="Gene3D" id="3.30.160.60">
    <property type="entry name" value="Classic Zinc Finger"/>
    <property type="match status" value="2"/>
</dbReference>
<evidence type="ECO:0000256" key="1">
    <source>
        <dbReference type="ARBA" id="ARBA00022723"/>
    </source>
</evidence>
<feature type="domain" description="C2H2-type" evidence="6">
    <location>
        <begin position="165"/>
        <end position="183"/>
    </location>
</feature>
<evidence type="ECO:0000313" key="8">
    <source>
        <dbReference type="Proteomes" id="UP000054144"/>
    </source>
</evidence>
<dbReference type="PROSITE" id="PS00028">
    <property type="entry name" value="ZINC_FINGER_C2H2_1"/>
    <property type="match status" value="2"/>
</dbReference>
<sequence>EEEDNDDDYCESCNRTFVDKAALYQHLARSFAHNWCFICSRDFSSPRALEQHNNSRVHLSRSLKCPLCPQTFKTPSAIALHIETGTCHNYTRHHVTKAVQRMVPTISANRRIEGPAAAASQTTYIATGRAWNGSAYECYLCHKTFRTLSALNAHLVSPAHDKNEFKCPKCGRKFKLVSGLTQHIESEVCGVARFTRVLHEVEAITSRFRNLLSL</sequence>
<keyword evidence="4" id="KW-0862">Zinc</keyword>
<evidence type="ECO:0000256" key="5">
    <source>
        <dbReference type="PROSITE-ProRule" id="PRU00042"/>
    </source>
</evidence>
<evidence type="ECO:0000256" key="2">
    <source>
        <dbReference type="ARBA" id="ARBA00022737"/>
    </source>
</evidence>
<keyword evidence="8" id="KW-1185">Reference proteome</keyword>
<keyword evidence="3 5" id="KW-0863">Zinc-finger</keyword>
<dbReference type="Pfam" id="PF12171">
    <property type="entry name" value="zf-C2H2_jaz"/>
    <property type="match status" value="1"/>
</dbReference>
<evidence type="ECO:0000256" key="4">
    <source>
        <dbReference type="ARBA" id="ARBA00022833"/>
    </source>
</evidence>
<gene>
    <name evidence="7" type="ORF">FISHEDRAFT_37623</name>
</gene>
<dbReference type="Proteomes" id="UP000054144">
    <property type="component" value="Unassembled WGS sequence"/>
</dbReference>
<evidence type="ECO:0000313" key="7">
    <source>
        <dbReference type="EMBL" id="KIY51296.1"/>
    </source>
</evidence>
<dbReference type="OrthoDB" id="6077919at2759"/>
<dbReference type="Pfam" id="PF12874">
    <property type="entry name" value="zf-met"/>
    <property type="match status" value="1"/>
</dbReference>
<proteinExistence type="predicted"/>
<feature type="domain" description="C2H2-type" evidence="6">
    <location>
        <begin position="136"/>
        <end position="165"/>
    </location>
</feature>
<evidence type="ECO:0000259" key="6">
    <source>
        <dbReference type="PROSITE" id="PS50157"/>
    </source>
</evidence>
<keyword evidence="1" id="KW-0479">Metal-binding</keyword>
<dbReference type="AlphaFoldDB" id="A0A0D7AJ24"/>
<dbReference type="GO" id="GO:0008270">
    <property type="term" value="F:zinc ion binding"/>
    <property type="evidence" value="ECO:0007669"/>
    <property type="project" value="UniProtKB-KW"/>
</dbReference>
<name>A0A0D7AJ24_9AGAR</name>
<dbReference type="SUPFAM" id="SSF57667">
    <property type="entry name" value="beta-beta-alpha zinc fingers"/>
    <property type="match status" value="2"/>
</dbReference>
<organism evidence="7 8">
    <name type="scientific">Fistulina hepatica ATCC 64428</name>
    <dbReference type="NCBI Taxonomy" id="1128425"/>
    <lineage>
        <taxon>Eukaryota</taxon>
        <taxon>Fungi</taxon>
        <taxon>Dikarya</taxon>
        <taxon>Basidiomycota</taxon>
        <taxon>Agaricomycotina</taxon>
        <taxon>Agaricomycetes</taxon>
        <taxon>Agaricomycetidae</taxon>
        <taxon>Agaricales</taxon>
        <taxon>Fistulinaceae</taxon>
        <taxon>Fistulina</taxon>
    </lineage>
</organism>
<feature type="non-terminal residue" evidence="7">
    <location>
        <position position="1"/>
    </location>
</feature>
<dbReference type="SMART" id="SM00355">
    <property type="entry name" value="ZnF_C2H2"/>
    <property type="match status" value="5"/>
</dbReference>
<dbReference type="EMBL" id="KN881666">
    <property type="protein sequence ID" value="KIY51296.1"/>
    <property type="molecule type" value="Genomic_DNA"/>
</dbReference>
<dbReference type="PANTHER" id="PTHR24379">
    <property type="entry name" value="KRAB AND ZINC FINGER DOMAIN-CONTAINING"/>
    <property type="match status" value="1"/>
</dbReference>
<dbReference type="PANTHER" id="PTHR24379:SF121">
    <property type="entry name" value="C2H2-TYPE DOMAIN-CONTAINING PROTEIN"/>
    <property type="match status" value="1"/>
</dbReference>
<dbReference type="Pfam" id="PF00096">
    <property type="entry name" value="zf-C2H2"/>
    <property type="match status" value="2"/>
</dbReference>